<feature type="transmembrane region" description="Helical" evidence="3">
    <location>
        <begin position="318"/>
        <end position="337"/>
    </location>
</feature>
<keyword evidence="2 3" id="KW-0472">Membrane</keyword>
<dbReference type="RefSeq" id="WP_262682906.1">
    <property type="nucleotide sequence ID" value="NZ_JAOQIO010000007.1"/>
</dbReference>
<reference evidence="4 5" key="1">
    <citation type="submission" date="2022-09" db="EMBL/GenBank/DDBJ databases">
        <authorList>
            <person name="Han X.L."/>
            <person name="Wang Q."/>
            <person name="Lu T."/>
        </authorList>
    </citation>
    <scope>NUCLEOTIDE SEQUENCE [LARGE SCALE GENOMIC DNA]</scope>
    <source>
        <strain evidence="4 5">WQ 127069</strain>
    </source>
</reference>
<keyword evidence="3" id="KW-1133">Transmembrane helix</keyword>
<dbReference type="Proteomes" id="UP001652445">
    <property type="component" value="Unassembled WGS sequence"/>
</dbReference>
<dbReference type="EMBL" id="JAOQIO010000007">
    <property type="protein sequence ID" value="MCU6791327.1"/>
    <property type="molecule type" value="Genomic_DNA"/>
</dbReference>
<evidence type="ECO:0000256" key="1">
    <source>
        <dbReference type="ARBA" id="ARBA00005278"/>
    </source>
</evidence>
<dbReference type="PANTHER" id="PTHR22550:SF5">
    <property type="entry name" value="LEUCINE ZIPPER PROTEIN 4"/>
    <property type="match status" value="1"/>
</dbReference>
<feature type="transmembrane region" description="Helical" evidence="3">
    <location>
        <begin position="349"/>
        <end position="366"/>
    </location>
</feature>
<dbReference type="PANTHER" id="PTHR22550">
    <property type="entry name" value="SPORE GERMINATION PROTEIN"/>
    <property type="match status" value="1"/>
</dbReference>
<dbReference type="PIRSF" id="PIRSF005690">
    <property type="entry name" value="GerBA"/>
    <property type="match status" value="1"/>
</dbReference>
<feature type="transmembrane region" description="Helical" evidence="3">
    <location>
        <begin position="372"/>
        <end position="390"/>
    </location>
</feature>
<sequence length="448" mass="50498">MSLSCEKTPQLQINQIFENSYDFICAETVLNHTIVHICYLQSLVNFKETLDLLVNQLSDAEEGMDPIRYIALSYNVRMNLSLDELVKSVLRGMLIVFKQDEIEHVVFEPLHPNIARSVGEALNENPIQTSMDAFTEDMKLNVGLMRRKLMTQDLIIQSHSLGSAYPRELAVLYLQDQADPKMVKLIQDCLNENKMMDISDIQHLLKALKQPRFSLVPTYVTSELPVTTKHYLQDGRVVILLDHFPFAISFPAIVTDFWAVKTDQDHPVPFMILYRIIRIISLLVAISMPGLYVVLNAVNPELLRIQLAVSITDSREGVPYPVLVEVLLMLIIIEMVIEASIRLPKSIGPTITMVGGIILGEAVVQARLMSNFLIIIVAATTIAHFSLGTYMNSLSIRLYKYVVIFFSALYGILGLMSSLVLLCFYLGSITTFSVPYLSYTAKRGKSDE</sequence>
<dbReference type="Pfam" id="PF03323">
    <property type="entry name" value="GerA"/>
    <property type="match status" value="1"/>
</dbReference>
<feature type="transmembrane region" description="Helical" evidence="3">
    <location>
        <begin position="276"/>
        <end position="298"/>
    </location>
</feature>
<dbReference type="InterPro" id="IPR004995">
    <property type="entry name" value="Spore_Ger"/>
</dbReference>
<gene>
    <name evidence="4" type="ORF">OB236_04195</name>
</gene>
<proteinExistence type="inferred from homology"/>
<keyword evidence="5" id="KW-1185">Reference proteome</keyword>
<comment type="similarity">
    <text evidence="1">Belongs to the GerABKA family.</text>
</comment>
<feature type="transmembrane region" description="Helical" evidence="3">
    <location>
        <begin position="402"/>
        <end position="427"/>
    </location>
</feature>
<organism evidence="4 5">
    <name type="scientific">Paenibacillus baimaensis</name>
    <dbReference type="NCBI Taxonomy" id="2982185"/>
    <lineage>
        <taxon>Bacteria</taxon>
        <taxon>Bacillati</taxon>
        <taxon>Bacillota</taxon>
        <taxon>Bacilli</taxon>
        <taxon>Bacillales</taxon>
        <taxon>Paenibacillaceae</taxon>
        <taxon>Paenibacillus</taxon>
    </lineage>
</organism>
<protein>
    <submittedName>
        <fullName evidence="4">Spore germination protein</fullName>
    </submittedName>
</protein>
<keyword evidence="3" id="KW-0812">Transmembrane</keyword>
<name>A0ABT2U9L0_9BACL</name>
<evidence type="ECO:0000256" key="3">
    <source>
        <dbReference type="SAM" id="Phobius"/>
    </source>
</evidence>
<evidence type="ECO:0000256" key="2">
    <source>
        <dbReference type="ARBA" id="ARBA00023136"/>
    </source>
</evidence>
<accession>A0ABT2U9L0</accession>
<comment type="caution">
    <text evidence="4">The sequence shown here is derived from an EMBL/GenBank/DDBJ whole genome shotgun (WGS) entry which is preliminary data.</text>
</comment>
<evidence type="ECO:0000313" key="5">
    <source>
        <dbReference type="Proteomes" id="UP001652445"/>
    </source>
</evidence>
<dbReference type="InterPro" id="IPR050768">
    <property type="entry name" value="UPF0353/GerABKA_families"/>
</dbReference>
<evidence type="ECO:0000313" key="4">
    <source>
        <dbReference type="EMBL" id="MCU6791327.1"/>
    </source>
</evidence>